<feature type="region of interest" description="Disordered" evidence="1">
    <location>
        <begin position="401"/>
        <end position="490"/>
    </location>
</feature>
<evidence type="ECO:0000313" key="3">
    <source>
        <dbReference type="Proteomes" id="UP000660262"/>
    </source>
</evidence>
<feature type="compositionally biased region" description="Pro residues" evidence="1">
    <location>
        <begin position="451"/>
        <end position="465"/>
    </location>
</feature>
<proteinExistence type="predicted"/>
<comment type="caution">
    <text evidence="2">The sequence shown here is derived from an EMBL/GenBank/DDBJ whole genome shotgun (WGS) entry which is preliminary data.</text>
</comment>
<keyword evidence="3" id="KW-1185">Reference proteome</keyword>
<organism evidence="2 3">
    <name type="scientific">Pycnococcus provasolii</name>
    <dbReference type="NCBI Taxonomy" id="41880"/>
    <lineage>
        <taxon>Eukaryota</taxon>
        <taxon>Viridiplantae</taxon>
        <taxon>Chlorophyta</taxon>
        <taxon>Pseudoscourfieldiophyceae</taxon>
        <taxon>Pseudoscourfieldiales</taxon>
        <taxon>Pycnococcaceae</taxon>
        <taxon>Pycnococcus</taxon>
    </lineage>
</organism>
<feature type="region of interest" description="Disordered" evidence="1">
    <location>
        <begin position="50"/>
        <end position="88"/>
    </location>
</feature>
<dbReference type="Proteomes" id="UP000660262">
    <property type="component" value="Unassembled WGS sequence"/>
</dbReference>
<protein>
    <submittedName>
        <fullName evidence="2">Uncharacterized protein</fullName>
    </submittedName>
</protein>
<dbReference type="AlphaFoldDB" id="A0A830H693"/>
<sequence length="577" mass="63229">MDAPPPKTNRKAWETGMHDLKILGDACEPLGTDTYRRRCVQLATALKENNAARQQQHNNNDHAEKRTMRHRTRAPWTSGWEDETPPRQNGSGFVLASQSVTPRRASVGLWHGSPCPLSLRAASETGSRVDADAYQVLVPPAPEPGPSRRDAAFAGVQIDVPSTAAKLPEAVPNALPDERARRIEEARAAVALHLGKNAAELLGLDACGWPPGVSNAPPRASWSDAEVKAFLDHVKEPYEGDTPKGRFEAVLDALRPLAHEDGESAPDAVEMDQRAQPSKSLAECVFFYYNAWKTHAHPMCREHFIMTTKKARARNVAKRREKRKQAAKDVIAFVRRHSQGPGGLNTRPNYTKSGSLVLLAMQALAKVQWPDASQRNLATPAWVTLDGYAIEDPTAASAPNVVHVKRESLPQRKKRQRSLHESFADVADGAADGKRTRIVGQTSAEAGAEPPRSPPPPPKPAGPPPDPRDQVPPASTPDGTPWYVPTRYSASTQRPVSTANLLGRYIMLKWDPGEEGGWAVGRVIKNVKAWCVIVAYRDLSDDTEEHYKHGLDLKHYTSEGDENGKLPSGSWCVLEEA</sequence>
<evidence type="ECO:0000256" key="1">
    <source>
        <dbReference type="SAM" id="MobiDB-lite"/>
    </source>
</evidence>
<accession>A0A830H693</accession>
<dbReference type="EMBL" id="BNJQ01000002">
    <property type="protein sequence ID" value="GHP02062.1"/>
    <property type="molecule type" value="Genomic_DNA"/>
</dbReference>
<evidence type="ECO:0000313" key="2">
    <source>
        <dbReference type="EMBL" id="GHP02062.1"/>
    </source>
</evidence>
<gene>
    <name evidence="2" type="ORF">PPROV_000081800</name>
</gene>
<reference evidence="2" key="1">
    <citation type="submission" date="2020-10" db="EMBL/GenBank/DDBJ databases">
        <title>Unveiling of a novel bifunctional photoreceptor, Dualchrome1, isolated from a cosmopolitan green alga.</title>
        <authorList>
            <person name="Suzuki S."/>
            <person name="Kawachi M."/>
        </authorList>
    </citation>
    <scope>NUCLEOTIDE SEQUENCE</scope>
    <source>
        <strain evidence="2">NIES 2893</strain>
    </source>
</reference>
<name>A0A830H693_9CHLO</name>